<evidence type="ECO:0000313" key="4">
    <source>
        <dbReference type="EMBL" id="TMS37057.1"/>
    </source>
</evidence>
<feature type="transmembrane region" description="Helical" evidence="2">
    <location>
        <begin position="209"/>
        <end position="230"/>
    </location>
</feature>
<dbReference type="Pfam" id="PF07690">
    <property type="entry name" value="MFS_1"/>
    <property type="match status" value="1"/>
</dbReference>
<dbReference type="STRING" id="34508.A0A4U8UY34"/>
<dbReference type="OrthoDB" id="2213137at2759"/>
<dbReference type="PANTHER" id="PTHR11360">
    <property type="entry name" value="MONOCARBOXYLATE TRANSPORTER"/>
    <property type="match status" value="1"/>
</dbReference>
<comment type="caution">
    <text evidence="4">The sequence shown here is derived from an EMBL/GenBank/DDBJ whole genome shotgun (WGS) entry which is preliminary data.</text>
</comment>
<dbReference type="EMBL" id="CM016762">
    <property type="protein sequence ID" value="TMS37057.1"/>
    <property type="molecule type" value="Genomic_DNA"/>
</dbReference>
<feature type="transmembrane region" description="Helical" evidence="2">
    <location>
        <begin position="430"/>
        <end position="452"/>
    </location>
</feature>
<feature type="transmembrane region" description="Helical" evidence="2">
    <location>
        <begin position="554"/>
        <end position="574"/>
    </location>
</feature>
<dbReference type="InterPro" id="IPR011701">
    <property type="entry name" value="MFS"/>
</dbReference>
<sequence>MFSCTELKDNMKENGVEIKDNGAEDDARNSADIESKLEKAGIIKAPDGGYGWVIVFASFMANVLVDGIIFTVGQSMLGLWEKEFESSKMATSITTSLLSGCYLLAGPLASALANHFGCNVVACAGAVIAAAGFLLSVLVPALPVLYLTFGVIGGIGFGLIFLPAIVIVSQYFDEKRALATGLAVCGSGIGTTLFAWLNPLILHATNNNWRTFLVVMAVITLLCFLCGLVFKSLQPTETQVEEVAKIAADYMEKHGIEQNGLDPHEKLSGAVETTDSPLVAGGVAIERFTPKSRGAQSNIQLNGRPFLSTIELNANRRNKSDLWSHNDLATIVSKESVADLNRPLSRMNIFYPGSTVHLVARTGGSNLFPAETRSRCHSMIDHKSSIYLSTQMLPPAEEMGSSSGGITWSAGISAALRSMLDMSLLKSPSFLILAFSGFLTLSCFFVPFIFLGKQAGLKGVSEDHQSYLLMTLGVINIIARVACGIIADHPSVDPLVVSNAAVIIGGVATICVPFLSEFWMFVAYCVPFAFGVACFAALRSVICVELLGLEKLTNAYGILLLFMGIAALVGPPFAAFLSDVTGNYDLSFYVMGTLMTLSGLISLPLRRINVRETAKRNVNDAVSDVELDHLAV</sequence>
<evidence type="ECO:0000256" key="1">
    <source>
        <dbReference type="ARBA" id="ARBA00004141"/>
    </source>
</evidence>
<feature type="transmembrane region" description="Helical" evidence="2">
    <location>
        <begin position="145"/>
        <end position="168"/>
    </location>
</feature>
<feature type="transmembrane region" description="Helical" evidence="2">
    <location>
        <begin position="521"/>
        <end position="542"/>
    </location>
</feature>
<evidence type="ECO:0000259" key="3">
    <source>
        <dbReference type="PROSITE" id="PS50850"/>
    </source>
</evidence>
<dbReference type="PROSITE" id="PS50850">
    <property type="entry name" value="MFS"/>
    <property type="match status" value="1"/>
</dbReference>
<protein>
    <recommendedName>
        <fullName evidence="3">Major facilitator superfamily (MFS) profile domain-containing protein</fullName>
    </recommendedName>
</protein>
<dbReference type="CDD" id="cd17352">
    <property type="entry name" value="MFS_MCT_SLC16"/>
    <property type="match status" value="1"/>
</dbReference>
<dbReference type="EMBL" id="AZBU02000001">
    <property type="protein sequence ID" value="TMS37057.1"/>
    <property type="molecule type" value="Genomic_DNA"/>
</dbReference>
<gene>
    <name evidence="4" type="ORF">L596_004075</name>
</gene>
<keyword evidence="2" id="KW-0472">Membrane</keyword>
<dbReference type="AlphaFoldDB" id="A0A4U8UY34"/>
<evidence type="ECO:0000256" key="2">
    <source>
        <dbReference type="SAM" id="Phobius"/>
    </source>
</evidence>
<dbReference type="Proteomes" id="UP000298663">
    <property type="component" value="Chromosome X"/>
</dbReference>
<feature type="transmembrane region" description="Helical" evidence="2">
    <location>
        <begin position="49"/>
        <end position="73"/>
    </location>
</feature>
<feature type="transmembrane region" description="Helical" evidence="2">
    <location>
        <begin position="586"/>
        <end position="605"/>
    </location>
</feature>
<name>A0A4U8UY34_STECR</name>
<dbReference type="InterPro" id="IPR036259">
    <property type="entry name" value="MFS_trans_sf"/>
</dbReference>
<reference evidence="4 5" key="1">
    <citation type="journal article" date="2015" name="Genome Biol.">
        <title>Comparative genomics of Steinernema reveals deeply conserved gene regulatory networks.</title>
        <authorList>
            <person name="Dillman A.R."/>
            <person name="Macchietto M."/>
            <person name="Porter C.F."/>
            <person name="Rogers A."/>
            <person name="Williams B."/>
            <person name="Antoshechkin I."/>
            <person name="Lee M.M."/>
            <person name="Goodwin Z."/>
            <person name="Lu X."/>
            <person name="Lewis E.E."/>
            <person name="Goodrich-Blair H."/>
            <person name="Stock S.P."/>
            <person name="Adams B.J."/>
            <person name="Sternberg P.W."/>
            <person name="Mortazavi A."/>
        </authorList>
    </citation>
    <scope>NUCLEOTIDE SEQUENCE [LARGE SCALE GENOMIC DNA]</scope>
    <source>
        <strain evidence="4 5">ALL</strain>
    </source>
</reference>
<dbReference type="InterPro" id="IPR050327">
    <property type="entry name" value="Proton-linked_MCT"/>
</dbReference>
<evidence type="ECO:0000313" key="5">
    <source>
        <dbReference type="Proteomes" id="UP000298663"/>
    </source>
</evidence>
<feature type="transmembrane region" description="Helical" evidence="2">
    <location>
        <begin position="495"/>
        <end position="515"/>
    </location>
</feature>
<dbReference type="SUPFAM" id="SSF103473">
    <property type="entry name" value="MFS general substrate transporter"/>
    <property type="match status" value="1"/>
</dbReference>
<accession>A0A4U8UY34</accession>
<feature type="transmembrane region" description="Helical" evidence="2">
    <location>
        <begin position="177"/>
        <end position="197"/>
    </location>
</feature>
<organism evidence="4 5">
    <name type="scientific">Steinernema carpocapsae</name>
    <name type="common">Entomopathogenic nematode</name>
    <dbReference type="NCBI Taxonomy" id="34508"/>
    <lineage>
        <taxon>Eukaryota</taxon>
        <taxon>Metazoa</taxon>
        <taxon>Ecdysozoa</taxon>
        <taxon>Nematoda</taxon>
        <taxon>Chromadorea</taxon>
        <taxon>Rhabditida</taxon>
        <taxon>Tylenchina</taxon>
        <taxon>Panagrolaimomorpha</taxon>
        <taxon>Strongyloidoidea</taxon>
        <taxon>Steinernematidae</taxon>
        <taxon>Steinernema</taxon>
    </lineage>
</organism>
<keyword evidence="5" id="KW-1185">Reference proteome</keyword>
<dbReference type="Gene3D" id="1.20.1250.20">
    <property type="entry name" value="MFS general substrate transporter like domains"/>
    <property type="match status" value="2"/>
</dbReference>
<dbReference type="GO" id="GO:0016020">
    <property type="term" value="C:membrane"/>
    <property type="evidence" value="ECO:0007669"/>
    <property type="project" value="UniProtKB-SubCell"/>
</dbReference>
<dbReference type="PANTHER" id="PTHR11360:SF238">
    <property type="entry name" value="SD10469P"/>
    <property type="match status" value="1"/>
</dbReference>
<feature type="domain" description="Major facilitator superfamily (MFS) profile" evidence="3">
    <location>
        <begin position="54"/>
        <end position="610"/>
    </location>
</feature>
<keyword evidence="2" id="KW-0812">Transmembrane</keyword>
<keyword evidence="2" id="KW-1133">Transmembrane helix</keyword>
<comment type="subcellular location">
    <subcellularLocation>
        <location evidence="1">Membrane</location>
        <topology evidence="1">Multi-pass membrane protein</topology>
    </subcellularLocation>
</comment>
<dbReference type="GO" id="GO:0008028">
    <property type="term" value="F:monocarboxylic acid transmembrane transporter activity"/>
    <property type="evidence" value="ECO:0007669"/>
    <property type="project" value="TreeGrafter"/>
</dbReference>
<feature type="transmembrane region" description="Helical" evidence="2">
    <location>
        <begin position="120"/>
        <end position="139"/>
    </location>
</feature>
<feature type="transmembrane region" description="Helical" evidence="2">
    <location>
        <begin position="93"/>
        <end position="113"/>
    </location>
</feature>
<feature type="transmembrane region" description="Helical" evidence="2">
    <location>
        <begin position="464"/>
        <end position="483"/>
    </location>
</feature>
<proteinExistence type="predicted"/>
<dbReference type="InterPro" id="IPR020846">
    <property type="entry name" value="MFS_dom"/>
</dbReference>
<reference evidence="4 5" key="2">
    <citation type="journal article" date="2019" name="G3 (Bethesda)">
        <title>Hybrid Assembly of the Genome of the Entomopathogenic Nematode Steinernema carpocapsae Identifies the X-Chromosome.</title>
        <authorList>
            <person name="Serra L."/>
            <person name="Macchietto M."/>
            <person name="Macias-Munoz A."/>
            <person name="McGill C.J."/>
            <person name="Rodriguez I.M."/>
            <person name="Rodriguez B."/>
            <person name="Murad R."/>
            <person name="Mortazavi A."/>
        </authorList>
    </citation>
    <scope>NUCLEOTIDE SEQUENCE [LARGE SCALE GENOMIC DNA]</scope>
    <source>
        <strain evidence="4 5">ALL</strain>
    </source>
</reference>